<comment type="pathway">
    <text evidence="1">Glycan metabolism; pectin degradation; 2-dehydro-3-deoxy-D-gluconate from pectin: step 1/5.</text>
</comment>
<dbReference type="OrthoDB" id="2019149at2759"/>
<dbReference type="GO" id="GO:0004857">
    <property type="term" value="F:enzyme inhibitor activity"/>
    <property type="evidence" value="ECO:0007669"/>
    <property type="project" value="InterPro"/>
</dbReference>
<comment type="similarity">
    <text evidence="3">In the C-terminal section; belongs to the pectinesterase family.</text>
</comment>
<dbReference type="Pfam" id="PF01095">
    <property type="entry name" value="Pectinesterase"/>
    <property type="match status" value="1"/>
</dbReference>
<organism evidence="8 9">
    <name type="scientific">Thalictrum thalictroides</name>
    <name type="common">Rue-anemone</name>
    <name type="synonym">Anemone thalictroides</name>
    <dbReference type="NCBI Taxonomy" id="46969"/>
    <lineage>
        <taxon>Eukaryota</taxon>
        <taxon>Viridiplantae</taxon>
        <taxon>Streptophyta</taxon>
        <taxon>Embryophyta</taxon>
        <taxon>Tracheophyta</taxon>
        <taxon>Spermatophyta</taxon>
        <taxon>Magnoliopsida</taxon>
        <taxon>Ranunculales</taxon>
        <taxon>Ranunculaceae</taxon>
        <taxon>Thalictroideae</taxon>
        <taxon>Thalictrum</taxon>
    </lineage>
</organism>
<dbReference type="AlphaFoldDB" id="A0A7J6V6C1"/>
<dbReference type="SUPFAM" id="SSF51126">
    <property type="entry name" value="Pectin lyase-like"/>
    <property type="match status" value="1"/>
</dbReference>
<evidence type="ECO:0000256" key="5">
    <source>
        <dbReference type="ARBA" id="ARBA00023085"/>
    </source>
</evidence>
<feature type="signal peptide" evidence="6">
    <location>
        <begin position="1"/>
        <end position="21"/>
    </location>
</feature>
<feature type="chain" id="PRO_5029599947" evidence="6">
    <location>
        <begin position="22"/>
        <end position="295"/>
    </location>
</feature>
<evidence type="ECO:0000256" key="4">
    <source>
        <dbReference type="ARBA" id="ARBA00022801"/>
    </source>
</evidence>
<keyword evidence="4" id="KW-0378">Hydrolase</keyword>
<dbReference type="InterPro" id="IPR012334">
    <property type="entry name" value="Pectin_lyas_fold"/>
</dbReference>
<dbReference type="GO" id="GO:0045490">
    <property type="term" value="P:pectin catabolic process"/>
    <property type="evidence" value="ECO:0007669"/>
    <property type="project" value="UniProtKB-UniPathway"/>
</dbReference>
<evidence type="ECO:0000256" key="1">
    <source>
        <dbReference type="ARBA" id="ARBA00005184"/>
    </source>
</evidence>
<dbReference type="Proteomes" id="UP000554482">
    <property type="component" value="Unassembled WGS sequence"/>
</dbReference>
<dbReference type="Gene3D" id="1.20.140.40">
    <property type="entry name" value="Invertase/pectin methylesterase inhibitor family protein"/>
    <property type="match status" value="1"/>
</dbReference>
<dbReference type="Pfam" id="PF04043">
    <property type="entry name" value="PMEI"/>
    <property type="match status" value="1"/>
</dbReference>
<reference evidence="8 9" key="1">
    <citation type="submission" date="2020-06" db="EMBL/GenBank/DDBJ databases">
        <title>Transcriptomic and genomic resources for Thalictrum thalictroides and T. hernandezii: Facilitating candidate gene discovery in an emerging model plant lineage.</title>
        <authorList>
            <person name="Arias T."/>
            <person name="Riano-Pachon D.M."/>
            <person name="Di Stilio V.S."/>
        </authorList>
    </citation>
    <scope>NUCLEOTIDE SEQUENCE [LARGE SCALE GENOMIC DNA]</scope>
    <source>
        <strain evidence="9">cv. WT478/WT964</strain>
        <tissue evidence="8">Leaves</tissue>
    </source>
</reference>
<evidence type="ECO:0000256" key="3">
    <source>
        <dbReference type="ARBA" id="ARBA00007786"/>
    </source>
</evidence>
<dbReference type="SUPFAM" id="SSF101148">
    <property type="entry name" value="Plant invertase/pectin methylesterase inhibitor"/>
    <property type="match status" value="1"/>
</dbReference>
<name>A0A7J6V6C1_THATH</name>
<dbReference type="GO" id="GO:0042545">
    <property type="term" value="P:cell wall modification"/>
    <property type="evidence" value="ECO:0007669"/>
    <property type="project" value="InterPro"/>
</dbReference>
<dbReference type="InterPro" id="IPR006501">
    <property type="entry name" value="Pectinesterase_inhib_dom"/>
</dbReference>
<keyword evidence="5" id="KW-0063">Aspartyl esterase</keyword>
<accession>A0A7J6V6C1</accession>
<evidence type="ECO:0000256" key="2">
    <source>
        <dbReference type="ARBA" id="ARBA00006027"/>
    </source>
</evidence>
<dbReference type="SMART" id="SM00856">
    <property type="entry name" value="PMEI"/>
    <property type="match status" value="1"/>
</dbReference>
<protein>
    <submittedName>
        <fullName evidence="8">Pectinesterase</fullName>
    </submittedName>
</protein>
<keyword evidence="6" id="KW-0732">Signal</keyword>
<dbReference type="EMBL" id="JABWDY010037099">
    <property type="protein sequence ID" value="KAF5180664.1"/>
    <property type="molecule type" value="Genomic_DNA"/>
</dbReference>
<dbReference type="Gene3D" id="2.160.20.10">
    <property type="entry name" value="Single-stranded right-handed beta-helix, Pectin lyase-like"/>
    <property type="match status" value="1"/>
</dbReference>
<evidence type="ECO:0000313" key="8">
    <source>
        <dbReference type="EMBL" id="KAF5180664.1"/>
    </source>
</evidence>
<evidence type="ECO:0000259" key="7">
    <source>
        <dbReference type="SMART" id="SM00856"/>
    </source>
</evidence>
<dbReference type="GO" id="GO:0030599">
    <property type="term" value="F:pectinesterase activity"/>
    <property type="evidence" value="ECO:0007669"/>
    <property type="project" value="InterPro"/>
</dbReference>
<dbReference type="InterPro" id="IPR035513">
    <property type="entry name" value="Invertase/methylesterase_inhib"/>
</dbReference>
<dbReference type="UniPathway" id="UPA00545">
    <property type="reaction ID" value="UER00823"/>
</dbReference>
<gene>
    <name evidence="8" type="ORF">FRX31_029752</name>
</gene>
<dbReference type="InterPro" id="IPR000070">
    <property type="entry name" value="Pectinesterase_cat"/>
</dbReference>
<evidence type="ECO:0000256" key="6">
    <source>
        <dbReference type="SAM" id="SignalP"/>
    </source>
</evidence>
<evidence type="ECO:0000313" key="9">
    <source>
        <dbReference type="Proteomes" id="UP000554482"/>
    </source>
</evidence>
<proteinExistence type="inferred from homology"/>
<dbReference type="CDD" id="cd15798">
    <property type="entry name" value="PMEI-like_3"/>
    <property type="match status" value="1"/>
</dbReference>
<keyword evidence="9" id="KW-1185">Reference proteome</keyword>
<feature type="domain" description="Pectinesterase inhibitor" evidence="7">
    <location>
        <begin position="23"/>
        <end position="167"/>
    </location>
</feature>
<sequence>MAFGLFVALVFVSLFSVPISADKTSSNIKWWCSKTPNPGPCEYFLSQHPDAHTFKHKSQFKKWAMQIALDRAVKAEDRTKGLKFRNKKDKAAWDDCVELYDNTIEHLNKTIGEDGKCSDDDSQTWLSSALTNLQTCWTGIEELGVKDYLGKYVTNNVSLLICNTLAINKGQPKKQKYKDGFPDWVSKGDRKLLQSTSAPAANIVVAKDGSGNYKTVGEAFAAAAKAKPTTRFVIYVKAGVYSENVASGTKLKNIMLVGDGIGKTILTGSKSVGGGATTFQSATFGKSISVFVYEN</sequence>
<dbReference type="NCBIfam" id="TIGR01614">
    <property type="entry name" value="PME_inhib"/>
    <property type="match status" value="1"/>
</dbReference>
<dbReference type="PANTHER" id="PTHR31707">
    <property type="entry name" value="PECTINESTERASE"/>
    <property type="match status" value="1"/>
</dbReference>
<comment type="caution">
    <text evidence="8">The sequence shown here is derived from an EMBL/GenBank/DDBJ whole genome shotgun (WGS) entry which is preliminary data.</text>
</comment>
<dbReference type="InterPro" id="IPR011050">
    <property type="entry name" value="Pectin_lyase_fold/virulence"/>
</dbReference>
<comment type="similarity">
    <text evidence="2">In the N-terminal section; belongs to the PMEI family.</text>
</comment>